<proteinExistence type="inferred from homology"/>
<reference evidence="15 16" key="1">
    <citation type="submission" date="2019-03" db="EMBL/GenBank/DDBJ databases">
        <title>Genomic Encyclopedia of Type Strains, Phase IV (KMG-IV): sequencing the most valuable type-strain genomes for metagenomic binning, comparative biology and taxonomic classification.</title>
        <authorList>
            <person name="Goeker M."/>
        </authorList>
    </citation>
    <scope>NUCLEOTIDE SEQUENCE [LARGE SCALE GENOMIC DNA]</scope>
    <source>
        <strain evidence="15 16">DSM 46831</strain>
    </source>
</reference>
<dbReference type="EC" id="3.5.4.9" evidence="12"/>
<keyword evidence="10 12" id="KW-0511">Multifunctional enzyme</keyword>
<evidence type="ECO:0000256" key="3">
    <source>
        <dbReference type="ARBA" id="ARBA00022605"/>
    </source>
</evidence>
<dbReference type="CDD" id="cd01080">
    <property type="entry name" value="NAD_bind_m-THF_DH_Cyclohyd"/>
    <property type="match status" value="1"/>
</dbReference>
<keyword evidence="2 12" id="KW-0554">One-carbon metabolism</keyword>
<dbReference type="GO" id="GO:0035999">
    <property type="term" value="P:tetrahydrofolate interconversion"/>
    <property type="evidence" value="ECO:0007669"/>
    <property type="project" value="UniProtKB-UniRule"/>
</dbReference>
<protein>
    <recommendedName>
        <fullName evidence="12">Bifunctional protein FolD</fullName>
    </recommendedName>
    <domain>
        <recommendedName>
            <fullName evidence="12">Methylenetetrahydrofolate dehydrogenase</fullName>
            <ecNumber evidence="12">1.5.1.5</ecNumber>
        </recommendedName>
    </domain>
    <domain>
        <recommendedName>
            <fullName evidence="12">Methenyltetrahydrofolate cyclohydrolase</fullName>
            <ecNumber evidence="12">3.5.4.9</ecNumber>
        </recommendedName>
    </domain>
</protein>
<dbReference type="Gene3D" id="3.40.50.720">
    <property type="entry name" value="NAD(P)-binding Rossmann-like Domain"/>
    <property type="match status" value="1"/>
</dbReference>
<dbReference type="GO" id="GO:0009086">
    <property type="term" value="P:methionine biosynthetic process"/>
    <property type="evidence" value="ECO:0007669"/>
    <property type="project" value="UniProtKB-KW"/>
</dbReference>
<dbReference type="EMBL" id="SLXV01000006">
    <property type="protein sequence ID" value="TCP69747.1"/>
    <property type="molecule type" value="Genomic_DNA"/>
</dbReference>
<comment type="subunit">
    <text evidence="12">Homodimer.</text>
</comment>
<comment type="caution">
    <text evidence="12">Lacks conserved residue(s) required for the propagation of feature annotation.</text>
</comment>
<evidence type="ECO:0000256" key="10">
    <source>
        <dbReference type="ARBA" id="ARBA00023268"/>
    </source>
</evidence>
<dbReference type="InterPro" id="IPR046346">
    <property type="entry name" value="Aminoacid_DH-like_N_sf"/>
</dbReference>
<dbReference type="AlphaFoldDB" id="A0A4R2RYH1"/>
<dbReference type="Pfam" id="PF00763">
    <property type="entry name" value="THF_DHG_CYH"/>
    <property type="match status" value="1"/>
</dbReference>
<accession>A0A4R2RYH1</accession>
<comment type="caution">
    <text evidence="15">The sequence shown here is derived from an EMBL/GenBank/DDBJ whole genome shotgun (WGS) entry which is preliminary data.</text>
</comment>
<comment type="similarity">
    <text evidence="12">Belongs to the tetrahydrofolate dehydrogenase/cyclohydrolase family.</text>
</comment>
<dbReference type="PROSITE" id="PS00766">
    <property type="entry name" value="THF_DHG_CYH_1"/>
    <property type="match status" value="1"/>
</dbReference>
<dbReference type="SUPFAM" id="SSF51735">
    <property type="entry name" value="NAD(P)-binding Rossmann-fold domains"/>
    <property type="match status" value="1"/>
</dbReference>
<sequence length="286" mass="31037">MAQLINGKQIASDIRQELKEEVSQLQQQGIRPGLMVIFVGNNPASQSYIRGKVRAATEVGIASEVLRMGEDITETQLLDRIEELNQDEAVHGILVQLPLPKHIDELKVIEAISPEKDVDGFTPINVGKMMTGLNCYLPCTPFGIMQLLERSNVTIDGKHVVVIGRSNIVGKPVSILLQRANATVTMCHSRTPDLATFTRQADIIVSAVGRVGLITADHIKEDAVVIDVAMNRNEEGKLVGDVLFDEVFDKASAITPVPGGVGPMTIAMLMHNTIEAAKRASEDSVE</sequence>
<evidence type="ECO:0000256" key="6">
    <source>
        <dbReference type="ARBA" id="ARBA00022857"/>
    </source>
</evidence>
<evidence type="ECO:0000256" key="1">
    <source>
        <dbReference type="ARBA" id="ARBA00004777"/>
    </source>
</evidence>
<dbReference type="EC" id="1.5.1.5" evidence="12"/>
<evidence type="ECO:0000259" key="13">
    <source>
        <dbReference type="Pfam" id="PF00763"/>
    </source>
</evidence>
<dbReference type="SUPFAM" id="SSF53223">
    <property type="entry name" value="Aminoacid dehydrogenase-like, N-terminal domain"/>
    <property type="match status" value="1"/>
</dbReference>
<evidence type="ECO:0000256" key="2">
    <source>
        <dbReference type="ARBA" id="ARBA00022563"/>
    </source>
</evidence>
<evidence type="ECO:0000259" key="14">
    <source>
        <dbReference type="Pfam" id="PF02882"/>
    </source>
</evidence>
<dbReference type="InterPro" id="IPR020631">
    <property type="entry name" value="THF_DH/CycHdrlase_NAD-bd_dom"/>
</dbReference>
<evidence type="ECO:0000256" key="11">
    <source>
        <dbReference type="ARBA" id="ARBA00036357"/>
    </source>
</evidence>
<dbReference type="NCBIfam" id="NF008058">
    <property type="entry name" value="PRK10792.1"/>
    <property type="match status" value="1"/>
</dbReference>
<feature type="domain" description="Tetrahydrofolate dehydrogenase/cyclohydrolase catalytic" evidence="13">
    <location>
        <begin position="5"/>
        <end position="119"/>
    </location>
</feature>
<dbReference type="GO" id="GO:0004488">
    <property type="term" value="F:methylenetetrahydrofolate dehydrogenase (NADP+) activity"/>
    <property type="evidence" value="ECO:0007669"/>
    <property type="project" value="UniProtKB-UniRule"/>
</dbReference>
<keyword evidence="7 12" id="KW-0560">Oxidoreductase</keyword>
<dbReference type="InterPro" id="IPR020867">
    <property type="entry name" value="THF_DH/CycHdrlase_CS"/>
</dbReference>
<comment type="catalytic activity">
    <reaction evidence="11 12">
        <text>(6R)-5,10-methenyltetrahydrofolate + H2O = (6R)-10-formyltetrahydrofolate + H(+)</text>
        <dbReference type="Rhea" id="RHEA:23700"/>
        <dbReference type="ChEBI" id="CHEBI:15377"/>
        <dbReference type="ChEBI" id="CHEBI:15378"/>
        <dbReference type="ChEBI" id="CHEBI:57455"/>
        <dbReference type="ChEBI" id="CHEBI:195366"/>
        <dbReference type="EC" id="3.5.4.9"/>
    </reaction>
</comment>
<dbReference type="InterPro" id="IPR020630">
    <property type="entry name" value="THF_DH/CycHdrlase_cat_dom"/>
</dbReference>
<comment type="function">
    <text evidence="12">Catalyzes the oxidation of 5,10-methylenetetrahydrofolate to 5,10-methenyltetrahydrofolate and then the hydrolysis of 5,10-methenyltetrahydrofolate to 10-formyltetrahydrofolate.</text>
</comment>
<keyword evidence="4 12" id="KW-0658">Purine biosynthesis</keyword>
<dbReference type="GO" id="GO:0005829">
    <property type="term" value="C:cytosol"/>
    <property type="evidence" value="ECO:0007669"/>
    <property type="project" value="TreeGrafter"/>
</dbReference>
<dbReference type="InterPro" id="IPR000672">
    <property type="entry name" value="THF_DH/CycHdrlase"/>
</dbReference>
<dbReference type="FunFam" id="3.40.50.10860:FF:000001">
    <property type="entry name" value="Bifunctional protein FolD"/>
    <property type="match status" value="1"/>
</dbReference>
<evidence type="ECO:0000313" key="15">
    <source>
        <dbReference type="EMBL" id="TCP69747.1"/>
    </source>
</evidence>
<evidence type="ECO:0000256" key="5">
    <source>
        <dbReference type="ARBA" id="ARBA00022801"/>
    </source>
</evidence>
<keyword evidence="8 12" id="KW-0368">Histidine biosynthesis</keyword>
<dbReference type="Gene3D" id="3.40.50.10860">
    <property type="entry name" value="Leucine Dehydrogenase, chain A, domain 1"/>
    <property type="match status" value="1"/>
</dbReference>
<dbReference type="UniPathway" id="UPA00193"/>
<dbReference type="HAMAP" id="MF_01576">
    <property type="entry name" value="THF_DHG_CYH"/>
    <property type="match status" value="1"/>
</dbReference>
<dbReference type="OrthoDB" id="9803580at2"/>
<dbReference type="FunFam" id="3.40.50.720:FF:000094">
    <property type="entry name" value="Bifunctional protein FolD"/>
    <property type="match status" value="1"/>
</dbReference>
<feature type="domain" description="Tetrahydrofolate dehydrogenase/cyclohydrolase NAD(P)-binding" evidence="14">
    <location>
        <begin position="138"/>
        <end position="280"/>
    </location>
</feature>
<dbReference type="GO" id="GO:0006164">
    <property type="term" value="P:purine nucleotide biosynthetic process"/>
    <property type="evidence" value="ECO:0007669"/>
    <property type="project" value="UniProtKB-KW"/>
</dbReference>
<feature type="binding site" evidence="12">
    <location>
        <begin position="164"/>
        <end position="166"/>
    </location>
    <ligand>
        <name>NADP(+)</name>
        <dbReference type="ChEBI" id="CHEBI:58349"/>
    </ligand>
</feature>
<evidence type="ECO:0000256" key="12">
    <source>
        <dbReference type="HAMAP-Rule" id="MF_01576"/>
    </source>
</evidence>
<evidence type="ECO:0000256" key="8">
    <source>
        <dbReference type="ARBA" id="ARBA00023102"/>
    </source>
</evidence>
<keyword evidence="3 12" id="KW-0028">Amino-acid biosynthesis</keyword>
<evidence type="ECO:0000313" key="16">
    <source>
        <dbReference type="Proteomes" id="UP000294746"/>
    </source>
</evidence>
<dbReference type="GO" id="GO:0000105">
    <property type="term" value="P:L-histidine biosynthetic process"/>
    <property type="evidence" value="ECO:0007669"/>
    <property type="project" value="UniProtKB-KW"/>
</dbReference>
<gene>
    <name evidence="12" type="primary">folD</name>
    <name evidence="15" type="ORF">EDD57_10663</name>
</gene>
<organism evidence="15 16">
    <name type="scientific">Baia soyae</name>
    <dbReference type="NCBI Taxonomy" id="1544746"/>
    <lineage>
        <taxon>Bacteria</taxon>
        <taxon>Bacillati</taxon>
        <taxon>Bacillota</taxon>
        <taxon>Bacilli</taxon>
        <taxon>Bacillales</taxon>
        <taxon>Thermoactinomycetaceae</taxon>
        <taxon>Baia</taxon>
    </lineage>
</organism>
<dbReference type="PANTHER" id="PTHR48099:SF5">
    <property type="entry name" value="C-1-TETRAHYDROFOLATE SYNTHASE, CYTOPLASMIC"/>
    <property type="match status" value="1"/>
</dbReference>
<keyword evidence="6 12" id="KW-0521">NADP</keyword>
<dbReference type="InterPro" id="IPR036291">
    <property type="entry name" value="NAD(P)-bd_dom_sf"/>
</dbReference>
<comment type="catalytic activity">
    <reaction evidence="12">
        <text>(6R)-5,10-methylene-5,6,7,8-tetrahydrofolate + NADP(+) = (6R)-5,10-methenyltetrahydrofolate + NADPH</text>
        <dbReference type="Rhea" id="RHEA:22812"/>
        <dbReference type="ChEBI" id="CHEBI:15636"/>
        <dbReference type="ChEBI" id="CHEBI:57455"/>
        <dbReference type="ChEBI" id="CHEBI:57783"/>
        <dbReference type="ChEBI" id="CHEBI:58349"/>
        <dbReference type="EC" id="1.5.1.5"/>
    </reaction>
</comment>
<dbReference type="PANTHER" id="PTHR48099">
    <property type="entry name" value="C-1-TETRAHYDROFOLATE SYNTHASE, CYTOPLASMIC-RELATED"/>
    <property type="match status" value="1"/>
</dbReference>
<evidence type="ECO:0000256" key="7">
    <source>
        <dbReference type="ARBA" id="ARBA00023002"/>
    </source>
</evidence>
<dbReference type="NCBIfam" id="NF010783">
    <property type="entry name" value="PRK14186.1"/>
    <property type="match status" value="1"/>
</dbReference>
<keyword evidence="5 12" id="KW-0378">Hydrolase</keyword>
<evidence type="ECO:0000256" key="9">
    <source>
        <dbReference type="ARBA" id="ARBA00023167"/>
    </source>
</evidence>
<dbReference type="PRINTS" id="PR00085">
    <property type="entry name" value="THFDHDRGNASE"/>
</dbReference>
<keyword evidence="9 12" id="KW-0486">Methionine biosynthesis</keyword>
<comment type="pathway">
    <text evidence="1 12">One-carbon metabolism; tetrahydrofolate interconversion.</text>
</comment>
<dbReference type="GO" id="GO:0004477">
    <property type="term" value="F:methenyltetrahydrofolate cyclohydrolase activity"/>
    <property type="evidence" value="ECO:0007669"/>
    <property type="project" value="UniProtKB-UniRule"/>
</dbReference>
<dbReference type="Pfam" id="PF02882">
    <property type="entry name" value="THF_DHG_CYH_C"/>
    <property type="match status" value="1"/>
</dbReference>
<dbReference type="Proteomes" id="UP000294746">
    <property type="component" value="Unassembled WGS sequence"/>
</dbReference>
<name>A0A4R2RYH1_9BACL</name>
<evidence type="ECO:0000256" key="4">
    <source>
        <dbReference type="ARBA" id="ARBA00022755"/>
    </source>
</evidence>
<dbReference type="RefSeq" id="WP_131848087.1">
    <property type="nucleotide sequence ID" value="NZ_SLXV01000006.1"/>
</dbReference>
<dbReference type="PROSITE" id="PS00767">
    <property type="entry name" value="THF_DHG_CYH_2"/>
    <property type="match status" value="1"/>
</dbReference>
<keyword evidence="16" id="KW-1185">Reference proteome</keyword>